<dbReference type="Proteomes" id="UP000006055">
    <property type="component" value="Chromosome"/>
</dbReference>
<evidence type="ECO:0000313" key="5">
    <source>
        <dbReference type="Proteomes" id="UP000006055"/>
    </source>
</evidence>
<dbReference type="InterPro" id="IPR001279">
    <property type="entry name" value="Metallo-B-lactamas"/>
</dbReference>
<dbReference type="GO" id="GO:0016787">
    <property type="term" value="F:hydrolase activity"/>
    <property type="evidence" value="ECO:0007669"/>
    <property type="project" value="UniProtKB-KW"/>
</dbReference>
<dbReference type="SMART" id="SM00849">
    <property type="entry name" value="Lactamase_B"/>
    <property type="match status" value="1"/>
</dbReference>
<feature type="chain" id="PRO_5003687129" evidence="2">
    <location>
        <begin position="23"/>
        <end position="311"/>
    </location>
</feature>
<keyword evidence="4" id="KW-0378">Hydrolase</keyword>
<dbReference type="InterPro" id="IPR050855">
    <property type="entry name" value="NDM-1-like"/>
</dbReference>
<evidence type="ECO:0000313" key="4">
    <source>
        <dbReference type="EMBL" id="AFM24061.1"/>
    </source>
</evidence>
<dbReference type="Pfam" id="PF00753">
    <property type="entry name" value="Lactamase_B"/>
    <property type="match status" value="1"/>
</dbReference>
<dbReference type="KEGG" id="dti:Desti_1348"/>
<keyword evidence="2" id="KW-0732">Signal</keyword>
<sequence length="311" mass="34002">MKFKVFKCVAVLYLAVCSSVLAGEQPGLQRISDHVYGYVDIKNASPAGNSFGANTGLIVGRDAALVVDTLVSAKEADRFLADIRKVTDKPVKYVVNTHYHLDHAWGNCQFVKLGAVVIAHANTRPHIAEAAKTLANPEVFGLTTKDLEGTTVQAPTITFTDSMTVDLGDVTVELRYPGPTHTNDSITVYVPKDNVIFLGDILFSRYHPFLGEGDLDNWQKVLVELQGTPAAKIVPGHGPVAGKSDLEAMKTYMREFDTLARSLCSGKSAQDAPAIAQEIIRRLPDQQRSELPKLVEFNLRAKYLPQPEAKK</sequence>
<dbReference type="Gene3D" id="3.60.15.10">
    <property type="entry name" value="Ribonuclease Z/Hydroxyacylglutathione hydrolase-like"/>
    <property type="match status" value="1"/>
</dbReference>
<evidence type="ECO:0000259" key="3">
    <source>
        <dbReference type="SMART" id="SM00849"/>
    </source>
</evidence>
<reference evidence="5" key="1">
    <citation type="submission" date="2012-06" db="EMBL/GenBank/DDBJ databases">
        <title>Complete sequence of chromosome of Desulfomonile tiedjei DSM 6799.</title>
        <authorList>
            <person name="Lucas S."/>
            <person name="Copeland A."/>
            <person name="Lapidus A."/>
            <person name="Glavina del Rio T."/>
            <person name="Dalin E."/>
            <person name="Tice H."/>
            <person name="Bruce D."/>
            <person name="Goodwin L."/>
            <person name="Pitluck S."/>
            <person name="Peters L."/>
            <person name="Ovchinnikova G."/>
            <person name="Zeytun A."/>
            <person name="Lu M."/>
            <person name="Kyrpides N."/>
            <person name="Mavromatis K."/>
            <person name="Ivanova N."/>
            <person name="Brettin T."/>
            <person name="Detter J.C."/>
            <person name="Han C."/>
            <person name="Larimer F."/>
            <person name="Land M."/>
            <person name="Hauser L."/>
            <person name="Markowitz V."/>
            <person name="Cheng J.-F."/>
            <person name="Hugenholtz P."/>
            <person name="Woyke T."/>
            <person name="Wu D."/>
            <person name="Spring S."/>
            <person name="Schroeder M."/>
            <person name="Brambilla E."/>
            <person name="Klenk H.-P."/>
            <person name="Eisen J.A."/>
        </authorList>
    </citation>
    <scope>NUCLEOTIDE SEQUENCE [LARGE SCALE GENOMIC DNA]</scope>
    <source>
        <strain evidence="5">ATCC 49306 / DSM 6799 / DCB-1</strain>
    </source>
</reference>
<dbReference type="STRING" id="706587.Desti_1348"/>
<dbReference type="EMBL" id="CP003360">
    <property type="protein sequence ID" value="AFM24061.1"/>
    <property type="molecule type" value="Genomic_DNA"/>
</dbReference>
<dbReference type="SUPFAM" id="SSF56281">
    <property type="entry name" value="Metallo-hydrolase/oxidoreductase"/>
    <property type="match status" value="1"/>
</dbReference>
<dbReference type="CDD" id="cd16282">
    <property type="entry name" value="metallo-hydrolase-like_MBL-fold"/>
    <property type="match status" value="1"/>
</dbReference>
<feature type="domain" description="Metallo-beta-lactamase" evidence="3">
    <location>
        <begin position="52"/>
        <end position="237"/>
    </location>
</feature>
<dbReference type="HOGENOM" id="CLU_056342_0_0_7"/>
<name>I4C3C0_DESTA</name>
<dbReference type="GO" id="GO:0017001">
    <property type="term" value="P:antibiotic catabolic process"/>
    <property type="evidence" value="ECO:0007669"/>
    <property type="project" value="UniProtKB-ARBA"/>
</dbReference>
<evidence type="ECO:0000256" key="1">
    <source>
        <dbReference type="ARBA" id="ARBA00005250"/>
    </source>
</evidence>
<accession>I4C3C0</accession>
<dbReference type="RefSeq" id="WP_014809212.1">
    <property type="nucleotide sequence ID" value="NC_018025.1"/>
</dbReference>
<dbReference type="OrthoDB" id="5290005at2"/>
<dbReference type="PANTHER" id="PTHR42951">
    <property type="entry name" value="METALLO-BETA-LACTAMASE DOMAIN-CONTAINING"/>
    <property type="match status" value="1"/>
</dbReference>
<keyword evidence="5" id="KW-1185">Reference proteome</keyword>
<dbReference type="InterPro" id="IPR036866">
    <property type="entry name" value="RibonucZ/Hydroxyglut_hydro"/>
</dbReference>
<proteinExistence type="inferred from homology"/>
<evidence type="ECO:0000256" key="2">
    <source>
        <dbReference type="SAM" id="SignalP"/>
    </source>
</evidence>
<dbReference type="PANTHER" id="PTHR42951:SF4">
    <property type="entry name" value="ACYL-COENZYME A THIOESTERASE MBLAC2"/>
    <property type="match status" value="1"/>
</dbReference>
<comment type="similarity">
    <text evidence="1">Belongs to the metallo-beta-lactamase superfamily. Class-B beta-lactamase family.</text>
</comment>
<dbReference type="eggNOG" id="COG0491">
    <property type="taxonomic scope" value="Bacteria"/>
</dbReference>
<organism evidence="4 5">
    <name type="scientific">Desulfomonile tiedjei (strain ATCC 49306 / DSM 6799 / DCB-1)</name>
    <dbReference type="NCBI Taxonomy" id="706587"/>
    <lineage>
        <taxon>Bacteria</taxon>
        <taxon>Pseudomonadati</taxon>
        <taxon>Thermodesulfobacteriota</taxon>
        <taxon>Desulfomonilia</taxon>
        <taxon>Desulfomonilales</taxon>
        <taxon>Desulfomonilaceae</taxon>
        <taxon>Desulfomonile</taxon>
    </lineage>
</organism>
<feature type="signal peptide" evidence="2">
    <location>
        <begin position="1"/>
        <end position="22"/>
    </location>
</feature>
<gene>
    <name evidence="4" type="ordered locus">Desti_1348</name>
</gene>
<dbReference type="AlphaFoldDB" id="I4C3C0"/>
<protein>
    <submittedName>
        <fullName evidence="4">Zn-dependent hydrolase, glyoxylase</fullName>
    </submittedName>
</protein>